<name>F8FCX0_PAEMK</name>
<dbReference type="PATRIC" id="fig|1036673.3.peg.988"/>
<dbReference type="KEGG" id="pms:KNP414_01124"/>
<accession>F8FCX0</accession>
<organism evidence="1 2">
    <name type="scientific">Paenibacillus mucilaginosus (strain KNP414)</name>
    <dbReference type="NCBI Taxonomy" id="1036673"/>
    <lineage>
        <taxon>Bacteria</taxon>
        <taxon>Bacillati</taxon>
        <taxon>Bacillota</taxon>
        <taxon>Bacilli</taxon>
        <taxon>Bacillales</taxon>
        <taxon>Paenibacillaceae</taxon>
        <taxon>Paenibacillus</taxon>
    </lineage>
</organism>
<evidence type="ECO:0000313" key="2">
    <source>
        <dbReference type="Proteomes" id="UP000006620"/>
    </source>
</evidence>
<dbReference type="Proteomes" id="UP000006620">
    <property type="component" value="Chromosome"/>
</dbReference>
<dbReference type="EMBL" id="CP002869">
    <property type="protein sequence ID" value="AEI39692.1"/>
    <property type="molecule type" value="Genomic_DNA"/>
</dbReference>
<protein>
    <submittedName>
        <fullName evidence="1">Uncharacterized protein</fullName>
    </submittedName>
</protein>
<sequence>MPEKTGVKTKPFANNANVGDLRMLQDIERKVLRILANYWTGRHRCPSIDELMVKTERSKEGIYKGVGSTRGGGVH</sequence>
<reference evidence="2" key="1">
    <citation type="submission" date="2011-06" db="EMBL/GenBank/DDBJ databases">
        <title>Complete genome sequence of Paenibacillus mucilaginosus KNP414.</title>
        <authorList>
            <person name="Wang J."/>
            <person name="Hu S."/>
            <person name="Hu X."/>
            <person name="Zhang B."/>
            <person name="Dong D."/>
            <person name="Zhang S."/>
            <person name="Zhao K."/>
            <person name="Wu D."/>
        </authorList>
    </citation>
    <scope>NUCLEOTIDE SEQUENCE [LARGE SCALE GENOMIC DNA]</scope>
    <source>
        <strain evidence="2">KNP414</strain>
    </source>
</reference>
<dbReference type="HOGENOM" id="CLU_2667627_0_0_9"/>
<dbReference type="AlphaFoldDB" id="F8FCX0"/>
<reference evidence="1 2" key="2">
    <citation type="journal article" date="2013" name="Genome Announc.">
        <title>Genome Sequence of Growth-Improving Paenibacillus mucilaginosus Strain KNP414.</title>
        <authorList>
            <person name="Lu J.J."/>
            <person name="Wang J.F."/>
            <person name="Hu X.F."/>
        </authorList>
    </citation>
    <scope>NUCLEOTIDE SEQUENCE [LARGE SCALE GENOMIC DNA]</scope>
    <source>
        <strain evidence="1 2">KNP414</strain>
    </source>
</reference>
<proteinExistence type="predicted"/>
<evidence type="ECO:0000313" key="1">
    <source>
        <dbReference type="EMBL" id="AEI39692.1"/>
    </source>
</evidence>
<gene>
    <name evidence="1" type="ordered locus">KNP414_01124</name>
</gene>